<sequence>MRTPHRLLVILLTIIGLSGCNENEVSPTLEDNGDISFEIERTNSTKNYSTSTKQATISHAESGWQLMGNGEIQLSRGITFDVKLENGDTLQLGLHFYKNETNPGLLILQDQDSLHWNRRWQYTSAKLEADNFYRDFDGARVLVNNSNVIFNDAINDNFRIKVDKAVINNREQNVVTINFAGTAYGWYDPTGEYWEVYKIKNGKFSGVFK</sequence>
<evidence type="ECO:0000313" key="1">
    <source>
        <dbReference type="EMBL" id="MFD2246293.1"/>
    </source>
</evidence>
<reference evidence="2" key="1">
    <citation type="journal article" date="2019" name="Int. J. Syst. Evol. Microbiol.">
        <title>The Global Catalogue of Microorganisms (GCM) 10K type strain sequencing project: providing services to taxonomists for standard genome sequencing and annotation.</title>
        <authorList>
            <consortium name="The Broad Institute Genomics Platform"/>
            <consortium name="The Broad Institute Genome Sequencing Center for Infectious Disease"/>
            <person name="Wu L."/>
            <person name="Ma J."/>
        </authorList>
    </citation>
    <scope>NUCLEOTIDE SEQUENCE [LARGE SCALE GENOMIC DNA]</scope>
    <source>
        <strain evidence="2">CGMCC 4.1782</strain>
    </source>
</reference>
<name>A0ABW5CWC4_9BACT</name>
<dbReference type="EMBL" id="JBHUIM010000001">
    <property type="protein sequence ID" value="MFD2246293.1"/>
    <property type="molecule type" value="Genomic_DNA"/>
</dbReference>
<dbReference type="RefSeq" id="WP_250427989.1">
    <property type="nucleotide sequence ID" value="NZ_JALPRR010000001.1"/>
</dbReference>
<proteinExistence type="predicted"/>
<protein>
    <recommendedName>
        <fullName evidence="3">Lipoprotein</fullName>
    </recommendedName>
</protein>
<dbReference type="Proteomes" id="UP001597374">
    <property type="component" value="Unassembled WGS sequence"/>
</dbReference>
<comment type="caution">
    <text evidence="1">The sequence shown here is derived from an EMBL/GenBank/DDBJ whole genome shotgun (WGS) entry which is preliminary data.</text>
</comment>
<gene>
    <name evidence="1" type="ORF">ACFSKP_08505</name>
</gene>
<evidence type="ECO:0000313" key="2">
    <source>
        <dbReference type="Proteomes" id="UP001597374"/>
    </source>
</evidence>
<evidence type="ECO:0008006" key="3">
    <source>
        <dbReference type="Google" id="ProtNLM"/>
    </source>
</evidence>
<organism evidence="1 2">
    <name type="scientific">Pontibacter ruber</name>
    <dbReference type="NCBI Taxonomy" id="1343895"/>
    <lineage>
        <taxon>Bacteria</taxon>
        <taxon>Pseudomonadati</taxon>
        <taxon>Bacteroidota</taxon>
        <taxon>Cytophagia</taxon>
        <taxon>Cytophagales</taxon>
        <taxon>Hymenobacteraceae</taxon>
        <taxon>Pontibacter</taxon>
    </lineage>
</organism>
<dbReference type="PROSITE" id="PS51257">
    <property type="entry name" value="PROKAR_LIPOPROTEIN"/>
    <property type="match status" value="1"/>
</dbReference>
<keyword evidence="2" id="KW-1185">Reference proteome</keyword>
<accession>A0ABW5CWC4</accession>